<reference evidence="1" key="1">
    <citation type="submission" date="2016-08" db="EMBL/GenBank/DDBJ databases">
        <title>Complete Genome Seqeunce of Paenibacillus sp. BIHB 4019 from tea rhizoplane.</title>
        <authorList>
            <person name="Thakur R."/>
            <person name="Swarnkar M.K."/>
            <person name="Gulati A."/>
        </authorList>
    </citation>
    <scope>NUCLEOTIDE SEQUENCE [LARGE SCALE GENOMIC DNA]</scope>
    <source>
        <strain evidence="1">BIHB4019</strain>
    </source>
</reference>
<proteinExistence type="predicted"/>
<protein>
    <submittedName>
        <fullName evidence="1">Cobalamin biosynthesis protein CobW</fullName>
    </submittedName>
</protein>
<dbReference type="EMBL" id="CP016808">
    <property type="protein sequence ID" value="ANY65459.1"/>
    <property type="molecule type" value="Genomic_DNA"/>
</dbReference>
<dbReference type="SUPFAM" id="SSF52833">
    <property type="entry name" value="Thioredoxin-like"/>
    <property type="match status" value="1"/>
</dbReference>
<gene>
    <name evidence="1" type="ORF">BBD42_02495</name>
</gene>
<sequence length="129" mass="14371">MATWNLTQTRHHLLLCNGGSCKRSGAEEVTLAIREELARHEADSFVHTTKTMCNGRCEDACNVVVYPDGNWYNGMTPELGRELVRELLDGNRMPLPERISYNYEADSFAATGSAAEGISKPLVKRVERA</sequence>
<accession>A0A1B2DCM5</accession>
<dbReference type="InterPro" id="IPR036249">
    <property type="entry name" value="Thioredoxin-like_sf"/>
</dbReference>
<evidence type="ECO:0000313" key="1">
    <source>
        <dbReference type="EMBL" id="ANY65459.1"/>
    </source>
</evidence>
<organism evidence="1">
    <name type="scientific">Paenibacillus sp. BIHB 4019</name>
    <dbReference type="NCBI Taxonomy" id="1870819"/>
    <lineage>
        <taxon>Bacteria</taxon>
        <taxon>Bacillati</taxon>
        <taxon>Bacillota</taxon>
        <taxon>Bacilli</taxon>
        <taxon>Bacillales</taxon>
        <taxon>Paenibacillaceae</taxon>
        <taxon>Paenibacillus</taxon>
    </lineage>
</organism>
<dbReference type="CDD" id="cd02980">
    <property type="entry name" value="TRX_Fd_family"/>
    <property type="match status" value="1"/>
</dbReference>
<dbReference type="RefSeq" id="WP_099516856.1">
    <property type="nucleotide sequence ID" value="NZ_CP016808.1"/>
</dbReference>
<name>A0A1B2DCM5_9BACL</name>
<dbReference type="Gene3D" id="3.40.30.10">
    <property type="entry name" value="Glutaredoxin"/>
    <property type="match status" value="1"/>
</dbReference>
<dbReference type="AlphaFoldDB" id="A0A1B2DCM5"/>
<dbReference type="Pfam" id="PF01257">
    <property type="entry name" value="2Fe-2S_thioredx"/>
    <property type="match status" value="1"/>
</dbReference>